<keyword evidence="2" id="KW-1185">Reference proteome</keyword>
<dbReference type="InterPro" id="IPR006311">
    <property type="entry name" value="TAT_signal"/>
</dbReference>
<dbReference type="EMBL" id="JACBAZ010000001">
    <property type="protein sequence ID" value="NWK54862.1"/>
    <property type="molecule type" value="Genomic_DNA"/>
</dbReference>
<proteinExistence type="predicted"/>
<dbReference type="PROSITE" id="PS51318">
    <property type="entry name" value="TAT"/>
    <property type="match status" value="1"/>
</dbReference>
<dbReference type="Proteomes" id="UP000557872">
    <property type="component" value="Unassembled WGS sequence"/>
</dbReference>
<dbReference type="RefSeq" id="WP_178931365.1">
    <property type="nucleotide sequence ID" value="NZ_JACBAZ010000001.1"/>
</dbReference>
<reference evidence="1 2" key="1">
    <citation type="submission" date="2020-07" db="EMBL/GenBank/DDBJ databases">
        <title>Roseicoccus Jingziensis gen. nov., sp. nov., isolated from coastal seawater.</title>
        <authorList>
            <person name="Feng X."/>
        </authorList>
    </citation>
    <scope>NUCLEOTIDE SEQUENCE [LARGE SCALE GENOMIC DNA]</scope>
    <source>
        <strain evidence="1 2">N1E253</strain>
    </source>
</reference>
<name>A0A851GD47_9BACT</name>
<evidence type="ECO:0000313" key="2">
    <source>
        <dbReference type="Proteomes" id="UP000557872"/>
    </source>
</evidence>
<dbReference type="SUPFAM" id="SSF53649">
    <property type="entry name" value="Alkaline phosphatase-like"/>
    <property type="match status" value="1"/>
</dbReference>
<protein>
    <submittedName>
        <fullName evidence="1">DUF1501 domain-containing protein</fullName>
    </submittedName>
</protein>
<dbReference type="Pfam" id="PF07394">
    <property type="entry name" value="DUF1501"/>
    <property type="match status" value="1"/>
</dbReference>
<organism evidence="1 2">
    <name type="scientific">Oceaniferula marina</name>
    <dbReference type="NCBI Taxonomy" id="2748318"/>
    <lineage>
        <taxon>Bacteria</taxon>
        <taxon>Pseudomonadati</taxon>
        <taxon>Verrucomicrobiota</taxon>
        <taxon>Verrucomicrobiia</taxon>
        <taxon>Verrucomicrobiales</taxon>
        <taxon>Verrucomicrobiaceae</taxon>
        <taxon>Oceaniferula</taxon>
    </lineage>
</organism>
<comment type="caution">
    <text evidence="1">The sequence shown here is derived from an EMBL/GenBank/DDBJ whole genome shotgun (WGS) entry which is preliminary data.</text>
</comment>
<gene>
    <name evidence="1" type="ORF">HW115_04530</name>
</gene>
<evidence type="ECO:0000313" key="1">
    <source>
        <dbReference type="EMBL" id="NWK54862.1"/>
    </source>
</evidence>
<dbReference type="InterPro" id="IPR017850">
    <property type="entry name" value="Alkaline_phosphatase_core_sf"/>
</dbReference>
<dbReference type="InterPro" id="IPR010869">
    <property type="entry name" value="DUF1501"/>
</dbReference>
<dbReference type="PANTHER" id="PTHR43737:SF1">
    <property type="entry name" value="DUF1501 DOMAIN-CONTAINING PROTEIN"/>
    <property type="match status" value="1"/>
</dbReference>
<dbReference type="AlphaFoldDB" id="A0A851GD47"/>
<sequence length="445" mass="48222">MADGSLANGISRRELLKTGAAAAVGLPLAQSLGVAAEQKAASGDAPSTGAKAVIEIWMWGGPSHLDTFDPKPKAGSDYCGPYNEVISTVADGMQLNSRLPLMAKQADKFSLIRSMTHGVNAHETASYLMQTGRSPGDGQVYPCIGSVVSKFKGYDHGYKGLLPPYIVLTQPHGRFSEEGFLGPRYKPFSTGGDPNRDPFSVQGIIAKGITDARQQSRRDLLHSLDTLGKANPNCRDFKKLDECEEAAYSMILGDARKVFDLSSEPDALRDQYGRHTFGQSCLTARRLVEHGVKYITINCKGWDTHKRHFNEMNQKMPQMDQGIATLFEDLAQRGLLDSTIVWCSGEFGRTPKVLWKEPWNGGRGHHGACFSAFVGGGGFTGGHVVGASDDKGMEVADRPVYPQDFLGSIYDKLGINPEGTLPNGRGEQVPITIATKGKGRLKEIM</sequence>
<dbReference type="PANTHER" id="PTHR43737">
    <property type="entry name" value="BLL7424 PROTEIN"/>
    <property type="match status" value="1"/>
</dbReference>
<accession>A0A851GD47</accession>